<evidence type="ECO:0000256" key="1">
    <source>
        <dbReference type="ARBA" id="ARBA00004651"/>
    </source>
</evidence>
<evidence type="ECO:0000256" key="2">
    <source>
        <dbReference type="ARBA" id="ARBA00022475"/>
    </source>
</evidence>
<feature type="transmembrane region" description="Helical" evidence="9">
    <location>
        <begin position="331"/>
        <end position="352"/>
    </location>
</feature>
<feature type="transmembrane region" description="Helical" evidence="9">
    <location>
        <begin position="185"/>
        <end position="203"/>
    </location>
</feature>
<dbReference type="InterPro" id="IPR036890">
    <property type="entry name" value="HATPase_C_sf"/>
</dbReference>
<evidence type="ECO:0000256" key="3">
    <source>
        <dbReference type="ARBA" id="ARBA00022679"/>
    </source>
</evidence>
<proteinExistence type="predicted"/>
<dbReference type="PANTHER" id="PTHR24421">
    <property type="entry name" value="NITRATE/NITRITE SENSOR PROTEIN NARX-RELATED"/>
    <property type="match status" value="1"/>
</dbReference>
<feature type="transmembrane region" description="Helical" evidence="9">
    <location>
        <begin position="239"/>
        <end position="265"/>
    </location>
</feature>
<keyword evidence="6 9" id="KW-1133">Transmembrane helix</keyword>
<evidence type="ECO:0000256" key="4">
    <source>
        <dbReference type="ARBA" id="ARBA00022692"/>
    </source>
</evidence>
<comment type="caution">
    <text evidence="12">The sequence shown here is derived from an EMBL/GenBank/DDBJ whole genome shotgun (WGS) entry which is preliminary data.</text>
</comment>
<dbReference type="InterPro" id="IPR005467">
    <property type="entry name" value="His_kinase_dom"/>
</dbReference>
<sequence>MIRWVLLTLIILSSQFAFSQKEIVIENPNQALSIGNNIEILEDKKGMYSLYDVLKRPDVDARFIKSLQASPNFGITKSVIWSRFTLVNKSGQRLYLEIGEPVLDSISIYRVDHGTITHKRLGVYQHKSKRDIQTNLYLVDLELNSDQKCTYYIRIQNNLPLLFPLRVAPLKIFFEDNHPKDLMQGIYLGIMLVMAIFNFFIFWTVRSKEYLYYVMYVLAFAGFFSFNKGIAHEYLWPNAIWFNHFTSVFISAAIGFGLLFAESFLDANKYLPASYKTVRILLSAITFFLVANWLGAGAMSTQILHSIAFLAVMYILFLAIYIWIQGSQAALFFLVAWAVMLVSALIFILQLSNVLQSDNFTRNALQVGSALEVVLLSFALAYRINYYRLEKEKYQAEVIQQLRENEQIRSRIARDLHDDIGSTLSSIGILSQVVEYQIDKNPLSVKELVQRINESSQKVQRSLSDIVWTTRQTSNSFGEVLVKMKEFAAEVFEPKNINYYFQTENLPEIQLSANKQYNLYLIFKEAINNIVKYAEATEVNIEISFENSELRLFVKDNGVGFDENLIKAGNGLGNMRKRAESLGGSITILSRVGKGSFIELKVQIKQS</sequence>
<dbReference type="Gene3D" id="3.30.565.10">
    <property type="entry name" value="Histidine kinase-like ATPase, C-terminal domain"/>
    <property type="match status" value="1"/>
</dbReference>
<evidence type="ECO:0000256" key="9">
    <source>
        <dbReference type="SAM" id="Phobius"/>
    </source>
</evidence>
<evidence type="ECO:0000256" key="5">
    <source>
        <dbReference type="ARBA" id="ARBA00022777"/>
    </source>
</evidence>
<dbReference type="EMBL" id="JASHIF010000011">
    <property type="protein sequence ID" value="MDI9860542.1"/>
    <property type="molecule type" value="Genomic_DNA"/>
</dbReference>
<dbReference type="CDD" id="cd16917">
    <property type="entry name" value="HATPase_UhpB-NarQ-NarX-like"/>
    <property type="match status" value="1"/>
</dbReference>
<dbReference type="Pfam" id="PF07730">
    <property type="entry name" value="HisKA_3"/>
    <property type="match status" value="1"/>
</dbReference>
<dbReference type="InterPro" id="IPR050482">
    <property type="entry name" value="Sensor_HK_TwoCompSys"/>
</dbReference>
<reference evidence="12 13" key="1">
    <citation type="submission" date="2023-05" db="EMBL/GenBank/DDBJ databases">
        <title>Novel species of genus Flectobacillus isolated from stream in China.</title>
        <authorList>
            <person name="Lu H."/>
        </authorList>
    </citation>
    <scope>NUCLEOTIDE SEQUENCE [LARGE SCALE GENOMIC DNA]</scope>
    <source>
        <strain evidence="12 13">KCTC 42575</strain>
    </source>
</reference>
<evidence type="ECO:0000256" key="10">
    <source>
        <dbReference type="SAM" id="SignalP"/>
    </source>
</evidence>
<dbReference type="Pfam" id="PF07695">
    <property type="entry name" value="7TMR-DISM_7TM"/>
    <property type="match status" value="1"/>
</dbReference>
<keyword evidence="7" id="KW-0902">Two-component regulatory system</keyword>
<dbReference type="InterPro" id="IPR011712">
    <property type="entry name" value="Sig_transdc_His_kin_sub3_dim/P"/>
</dbReference>
<dbReference type="Pfam" id="PF07696">
    <property type="entry name" value="7TMR-DISMED2"/>
    <property type="match status" value="1"/>
</dbReference>
<feature type="transmembrane region" description="Helical" evidence="9">
    <location>
        <begin position="210"/>
        <end position="227"/>
    </location>
</feature>
<dbReference type="SMART" id="SM00387">
    <property type="entry name" value="HATPase_c"/>
    <property type="match status" value="1"/>
</dbReference>
<gene>
    <name evidence="12" type="ORF">QM524_15110</name>
</gene>
<dbReference type="InterPro" id="IPR011623">
    <property type="entry name" value="7TMR_DISM_rcpt_extracell_dom1"/>
</dbReference>
<organism evidence="12 13">
    <name type="scientific">Flectobacillus roseus</name>
    <dbReference type="NCBI Taxonomy" id="502259"/>
    <lineage>
        <taxon>Bacteria</taxon>
        <taxon>Pseudomonadati</taxon>
        <taxon>Bacteroidota</taxon>
        <taxon>Cytophagia</taxon>
        <taxon>Cytophagales</taxon>
        <taxon>Flectobacillaceae</taxon>
        <taxon>Flectobacillus</taxon>
    </lineage>
</organism>
<keyword evidence="10" id="KW-0732">Signal</keyword>
<dbReference type="InterPro" id="IPR011622">
    <property type="entry name" value="7TMR_DISM_rcpt_extracell_dom2"/>
</dbReference>
<dbReference type="Proteomes" id="UP001236507">
    <property type="component" value="Unassembled WGS sequence"/>
</dbReference>
<keyword evidence="4 9" id="KW-0812">Transmembrane</keyword>
<dbReference type="RefSeq" id="WP_166577256.1">
    <property type="nucleotide sequence ID" value="NZ_JASHIF010000011.1"/>
</dbReference>
<evidence type="ECO:0000313" key="12">
    <source>
        <dbReference type="EMBL" id="MDI9860542.1"/>
    </source>
</evidence>
<keyword evidence="2" id="KW-1003">Cell membrane</keyword>
<feature type="transmembrane region" description="Helical" evidence="9">
    <location>
        <begin position="302"/>
        <end position="324"/>
    </location>
</feature>
<evidence type="ECO:0000313" key="13">
    <source>
        <dbReference type="Proteomes" id="UP001236507"/>
    </source>
</evidence>
<dbReference type="Gene3D" id="2.60.40.2380">
    <property type="match status" value="1"/>
</dbReference>
<accession>A0ABT6YAC3</accession>
<dbReference type="InterPro" id="IPR003594">
    <property type="entry name" value="HATPase_dom"/>
</dbReference>
<keyword evidence="3" id="KW-0808">Transferase</keyword>
<keyword evidence="13" id="KW-1185">Reference proteome</keyword>
<dbReference type="Pfam" id="PF02518">
    <property type="entry name" value="HATPase_c"/>
    <property type="match status" value="1"/>
</dbReference>
<evidence type="ECO:0000256" key="7">
    <source>
        <dbReference type="ARBA" id="ARBA00023012"/>
    </source>
</evidence>
<dbReference type="Gene3D" id="1.20.5.1930">
    <property type="match status" value="1"/>
</dbReference>
<dbReference type="PANTHER" id="PTHR24421:SF37">
    <property type="entry name" value="SENSOR HISTIDINE KINASE NARS"/>
    <property type="match status" value="1"/>
</dbReference>
<protein>
    <submittedName>
        <fullName evidence="12">7TM diverse intracellular signaling domain-containing protein</fullName>
    </submittedName>
</protein>
<feature type="transmembrane region" description="Helical" evidence="9">
    <location>
        <begin position="277"/>
        <end position="296"/>
    </location>
</feature>
<name>A0ABT6YAC3_9BACT</name>
<keyword evidence="8 9" id="KW-0472">Membrane</keyword>
<feature type="chain" id="PRO_5046823134" evidence="10">
    <location>
        <begin position="20"/>
        <end position="607"/>
    </location>
</feature>
<feature type="domain" description="Histidine kinase" evidence="11">
    <location>
        <begin position="415"/>
        <end position="606"/>
    </location>
</feature>
<dbReference type="SUPFAM" id="SSF55874">
    <property type="entry name" value="ATPase domain of HSP90 chaperone/DNA topoisomerase II/histidine kinase"/>
    <property type="match status" value="1"/>
</dbReference>
<evidence type="ECO:0000259" key="11">
    <source>
        <dbReference type="PROSITE" id="PS50109"/>
    </source>
</evidence>
<evidence type="ECO:0000256" key="6">
    <source>
        <dbReference type="ARBA" id="ARBA00022989"/>
    </source>
</evidence>
<dbReference type="PROSITE" id="PS50109">
    <property type="entry name" value="HIS_KIN"/>
    <property type="match status" value="1"/>
</dbReference>
<keyword evidence="5" id="KW-0418">Kinase</keyword>
<feature type="transmembrane region" description="Helical" evidence="9">
    <location>
        <begin position="364"/>
        <end position="384"/>
    </location>
</feature>
<feature type="signal peptide" evidence="10">
    <location>
        <begin position="1"/>
        <end position="19"/>
    </location>
</feature>
<evidence type="ECO:0000256" key="8">
    <source>
        <dbReference type="ARBA" id="ARBA00023136"/>
    </source>
</evidence>
<comment type="subcellular location">
    <subcellularLocation>
        <location evidence="1">Cell membrane</location>
        <topology evidence="1">Multi-pass membrane protein</topology>
    </subcellularLocation>
</comment>